<dbReference type="InterPro" id="IPR021367">
    <property type="entry name" value="DUF2982"/>
</dbReference>
<name>A0ABN1DXE6_9GAMM</name>
<dbReference type="EMBL" id="BAAAEO010000003">
    <property type="protein sequence ID" value="GAA0554777.1"/>
    <property type="molecule type" value="Genomic_DNA"/>
</dbReference>
<dbReference type="Pfam" id="PF11201">
    <property type="entry name" value="DUF2982"/>
    <property type="match status" value="1"/>
</dbReference>
<keyword evidence="1" id="KW-1133">Transmembrane helix</keyword>
<reference evidence="2 3" key="1">
    <citation type="journal article" date="2019" name="Int. J. Syst. Evol. Microbiol.">
        <title>The Global Catalogue of Microorganisms (GCM) 10K type strain sequencing project: providing services to taxonomists for standard genome sequencing and annotation.</title>
        <authorList>
            <consortium name="The Broad Institute Genomics Platform"/>
            <consortium name="The Broad Institute Genome Sequencing Center for Infectious Disease"/>
            <person name="Wu L."/>
            <person name="Ma J."/>
        </authorList>
    </citation>
    <scope>NUCLEOTIDE SEQUENCE [LARGE SCALE GENOMIC DNA]</scope>
    <source>
        <strain evidence="2 3">JCM 14331</strain>
    </source>
</reference>
<evidence type="ECO:0000256" key="1">
    <source>
        <dbReference type="SAM" id="Phobius"/>
    </source>
</evidence>
<evidence type="ECO:0008006" key="4">
    <source>
        <dbReference type="Google" id="ProtNLM"/>
    </source>
</evidence>
<evidence type="ECO:0000313" key="3">
    <source>
        <dbReference type="Proteomes" id="UP001501169"/>
    </source>
</evidence>
<sequence length="220" mass="24045">MSPVNVQGAASRGGAAVLLCSAAVAIILLISLSWAEQLQLWHALGLVGAGLGMFSGWAKLAEPQFFLQYDEQGVRYQHRHGCWMLTWGSFLYSGVPQYNGQPLGYIGFKVTDYDSFLQQLPLRLAVRIMTEQRALHIEAVRQGCVSGQCASELLTESGSFATATQRYNGIKAAFASRMKQLAAQTGFDVFVPVSLTPGETQQLCLQINQARLQLIQNTVT</sequence>
<keyword evidence="1" id="KW-0812">Transmembrane</keyword>
<keyword evidence="1" id="KW-0472">Membrane</keyword>
<accession>A0ABN1DXE6</accession>
<organism evidence="2 3">
    <name type="scientific">Rheinheimera aquimaris</name>
    <dbReference type="NCBI Taxonomy" id="412437"/>
    <lineage>
        <taxon>Bacteria</taxon>
        <taxon>Pseudomonadati</taxon>
        <taxon>Pseudomonadota</taxon>
        <taxon>Gammaproteobacteria</taxon>
        <taxon>Chromatiales</taxon>
        <taxon>Chromatiaceae</taxon>
        <taxon>Rheinheimera</taxon>
    </lineage>
</organism>
<protein>
    <recommendedName>
        <fullName evidence="4">Band 7 domain-containing protein</fullName>
    </recommendedName>
</protein>
<feature type="transmembrane region" description="Helical" evidence="1">
    <location>
        <begin position="40"/>
        <end position="58"/>
    </location>
</feature>
<keyword evidence="3" id="KW-1185">Reference proteome</keyword>
<evidence type="ECO:0000313" key="2">
    <source>
        <dbReference type="EMBL" id="GAA0554777.1"/>
    </source>
</evidence>
<dbReference type="Proteomes" id="UP001501169">
    <property type="component" value="Unassembled WGS sequence"/>
</dbReference>
<comment type="caution">
    <text evidence="2">The sequence shown here is derived from an EMBL/GenBank/DDBJ whole genome shotgun (WGS) entry which is preliminary data.</text>
</comment>
<proteinExistence type="predicted"/>
<feature type="transmembrane region" description="Helical" evidence="1">
    <location>
        <begin position="12"/>
        <end position="34"/>
    </location>
</feature>
<gene>
    <name evidence="2" type="ORF">GCM10009098_23270</name>
</gene>